<feature type="transmembrane region" description="Helical" evidence="1">
    <location>
        <begin position="141"/>
        <end position="158"/>
    </location>
</feature>
<gene>
    <name evidence="2" type="ORF">AB1207_07870</name>
</gene>
<keyword evidence="1" id="KW-0812">Transmembrane</keyword>
<evidence type="ECO:0008006" key="4">
    <source>
        <dbReference type="Google" id="ProtNLM"/>
    </source>
</evidence>
<evidence type="ECO:0000313" key="3">
    <source>
        <dbReference type="Proteomes" id="UP001555826"/>
    </source>
</evidence>
<name>A0ABV3P4W7_9ACTN</name>
<comment type="caution">
    <text evidence="2">The sequence shown here is derived from an EMBL/GenBank/DDBJ whole genome shotgun (WGS) entry which is preliminary data.</text>
</comment>
<organism evidence="2 3">
    <name type="scientific">Kineococcus endophyticus</name>
    <dbReference type="NCBI Taxonomy" id="1181883"/>
    <lineage>
        <taxon>Bacteria</taxon>
        <taxon>Bacillati</taxon>
        <taxon>Actinomycetota</taxon>
        <taxon>Actinomycetes</taxon>
        <taxon>Kineosporiales</taxon>
        <taxon>Kineosporiaceae</taxon>
        <taxon>Kineococcus</taxon>
    </lineage>
</organism>
<feature type="transmembrane region" description="Helical" evidence="1">
    <location>
        <begin position="164"/>
        <end position="188"/>
    </location>
</feature>
<feature type="transmembrane region" description="Helical" evidence="1">
    <location>
        <begin position="62"/>
        <end position="82"/>
    </location>
</feature>
<evidence type="ECO:0000313" key="2">
    <source>
        <dbReference type="EMBL" id="MEW9264660.1"/>
    </source>
</evidence>
<dbReference type="RefSeq" id="WP_367637444.1">
    <property type="nucleotide sequence ID" value="NZ_JBFNQN010000005.1"/>
</dbReference>
<proteinExistence type="predicted"/>
<evidence type="ECO:0000256" key="1">
    <source>
        <dbReference type="SAM" id="Phobius"/>
    </source>
</evidence>
<feature type="transmembrane region" description="Helical" evidence="1">
    <location>
        <begin position="195"/>
        <end position="217"/>
    </location>
</feature>
<feature type="transmembrane region" description="Helical" evidence="1">
    <location>
        <begin position="287"/>
        <end position="305"/>
    </location>
</feature>
<protein>
    <recommendedName>
        <fullName evidence="4">Dolichyl-phosphate-mannose-protein mannosyltransferase</fullName>
    </recommendedName>
</protein>
<feature type="transmembrane region" description="Helical" evidence="1">
    <location>
        <begin position="254"/>
        <end position="275"/>
    </location>
</feature>
<feature type="transmembrane region" description="Helical" evidence="1">
    <location>
        <begin position="340"/>
        <end position="368"/>
    </location>
</feature>
<feature type="transmembrane region" description="Helical" evidence="1">
    <location>
        <begin position="115"/>
        <end position="134"/>
    </location>
</feature>
<feature type="transmembrane region" description="Helical" evidence="1">
    <location>
        <begin position="89"/>
        <end position="109"/>
    </location>
</feature>
<dbReference type="Proteomes" id="UP001555826">
    <property type="component" value="Unassembled WGS sequence"/>
</dbReference>
<reference evidence="2 3" key="1">
    <citation type="submission" date="2024-07" db="EMBL/GenBank/DDBJ databases">
        <authorList>
            <person name="Thanompreechachai J."/>
            <person name="Duangmal K."/>
        </authorList>
    </citation>
    <scope>NUCLEOTIDE SEQUENCE [LARGE SCALE GENOMIC DNA]</scope>
    <source>
        <strain evidence="2 3">KCTC 19886</strain>
    </source>
</reference>
<dbReference type="EMBL" id="JBFNQN010000005">
    <property type="protein sequence ID" value="MEW9264660.1"/>
    <property type="molecule type" value="Genomic_DNA"/>
</dbReference>
<keyword evidence="1" id="KW-1133">Transmembrane helix</keyword>
<accession>A0ABV3P4W7</accession>
<keyword evidence="1" id="KW-0472">Membrane</keyword>
<keyword evidence="3" id="KW-1185">Reference proteome</keyword>
<sequence>MPAPPRPSSRVVLPLFGALVGALLSWTTSRGLIDDTYITLAYARNLAEHFHWGMTPGITSNAATSPLNVGLLALGFLVVGPFAGPDGELALGVVTTVLAAVAAACAGHVTRRAGVSSWWAAAAVVVVLANPLLVSAVGLEVVLVFTAVLALLAASVAGRPALYGVVAGLALLSRLDTVVFVVLLALVSGPVLRRLHVAIATCCAVALPWFAVSWWFLGSAIPDTFVIKTNQKNFGPDRTYLQGLWTHYWPNTPVAVGVGVAGAVLGVVVLLLLLVGLVRRRDAARRGLVGLGLGGAAYFGVYSVLGVPPYQWYYVPPAATLSFVAVVGLGLLLRDRARRVVPVVTALAAVGGLAASVPASALPLPWAYPPVFGNFATPAEYRAIGADVGRIVGDQRVTAPGEIGLLAYSCDCEIVDQFSDPAVLEPLVEARTEEADPVLRQLLRWNYARRAPGPVQPDPWVLRWRSAAVKPPQGVEQWTTTAGTWRTKDVLVLFRADG</sequence>
<feature type="transmembrane region" description="Helical" evidence="1">
    <location>
        <begin position="311"/>
        <end position="333"/>
    </location>
</feature>